<dbReference type="PROSITE" id="PS50975">
    <property type="entry name" value="ATP_GRASP"/>
    <property type="match status" value="1"/>
</dbReference>
<keyword evidence="8" id="KW-1185">Reference proteome</keyword>
<evidence type="ECO:0000256" key="4">
    <source>
        <dbReference type="ARBA" id="ARBA00022840"/>
    </source>
</evidence>
<protein>
    <submittedName>
        <fullName evidence="7">Phosphoribosylglycinamide formyltransferase 2</fullName>
    </submittedName>
</protein>
<evidence type="ECO:0000256" key="2">
    <source>
        <dbReference type="ARBA" id="ARBA00022741"/>
    </source>
</evidence>
<dbReference type="SUPFAM" id="SSF52440">
    <property type="entry name" value="PreATP-grasp domain"/>
    <property type="match status" value="1"/>
</dbReference>
<evidence type="ECO:0000259" key="6">
    <source>
        <dbReference type="PROSITE" id="PS50975"/>
    </source>
</evidence>
<dbReference type="PATRIC" id="fig|1224164.3.peg.2317"/>
<dbReference type="eggNOG" id="COG0027">
    <property type="taxonomic scope" value="Bacteria"/>
</dbReference>
<dbReference type="InterPro" id="IPR048740">
    <property type="entry name" value="PurT_C"/>
</dbReference>
<dbReference type="Pfam" id="PF02222">
    <property type="entry name" value="ATP-grasp"/>
    <property type="match status" value="1"/>
</dbReference>
<dbReference type="RefSeq" id="WP_025253661.1">
    <property type="nucleotide sequence ID" value="NZ_CP004353.1"/>
</dbReference>
<dbReference type="EMBL" id="CP004353">
    <property type="protein sequence ID" value="AHI23676.1"/>
    <property type="molecule type" value="Genomic_DNA"/>
</dbReference>
<feature type="domain" description="ATP-grasp" evidence="6">
    <location>
        <begin position="123"/>
        <end position="312"/>
    </location>
</feature>
<gene>
    <name evidence="7" type="primary">purT</name>
    <name evidence="7" type="ORF">B843_11490</name>
</gene>
<name>W5Y342_9CORY</name>
<sequence>METAQPTHSDTGSDTAPRVLILGAGARGKEMVGAFSKLGVHVFVADSYGNSAAAQATPKSFAFDLRDAGTLKALVDKVDPTYVVPCSTGINLAVLESFAASSGCVVPSRKSLEFVFDRERTLTMASRELGVPTPRFQKVSSREELTLACEQLGFPVYVGPLSRISLLDATPVASIDDAIAVWAGFGAGEVLVERPVEADFEITLVAARSIDPHTGKLATWYCEPIGYRLSNGELAESWQPCALGAQALENARSLAARVAGAIGGRGVYAVELSVSGDDVYFVGVTPFPHRTGVVTDATQRFNDCDLHARAILGLPLDVTLITPGAAAAIPRTEELKEVSYPAMVAALTHPESDVRVFDPANAKTHAPVGVGLVTAETVDEAREGAAAVARAVIQA</sequence>
<proteinExistence type="predicted"/>
<dbReference type="Gene3D" id="3.30.1490.20">
    <property type="entry name" value="ATP-grasp fold, A domain"/>
    <property type="match status" value="1"/>
</dbReference>
<keyword evidence="2 5" id="KW-0547">Nucleotide-binding</keyword>
<dbReference type="InterPro" id="IPR003135">
    <property type="entry name" value="ATP-grasp_carboxylate-amine"/>
</dbReference>
<evidence type="ECO:0000313" key="8">
    <source>
        <dbReference type="Proteomes" id="UP000019222"/>
    </source>
</evidence>
<evidence type="ECO:0000256" key="1">
    <source>
        <dbReference type="ARBA" id="ARBA00022598"/>
    </source>
</evidence>
<dbReference type="InterPro" id="IPR011761">
    <property type="entry name" value="ATP-grasp"/>
</dbReference>
<dbReference type="Gene3D" id="3.30.470.20">
    <property type="entry name" value="ATP-grasp fold, B domain"/>
    <property type="match status" value="1"/>
</dbReference>
<dbReference type="HOGENOM" id="CLU_011534_1_3_11"/>
<keyword evidence="4 5" id="KW-0067">ATP-binding</keyword>
<dbReference type="SUPFAM" id="SSF56059">
    <property type="entry name" value="Glutathione synthetase ATP-binding domain-like"/>
    <property type="match status" value="1"/>
</dbReference>
<keyword evidence="1" id="KW-0436">Ligase</keyword>
<dbReference type="GO" id="GO:0005524">
    <property type="term" value="F:ATP binding"/>
    <property type="evidence" value="ECO:0007669"/>
    <property type="project" value="UniProtKB-UniRule"/>
</dbReference>
<evidence type="ECO:0000313" key="7">
    <source>
        <dbReference type="EMBL" id="AHI23676.1"/>
    </source>
</evidence>
<dbReference type="GO" id="GO:0046872">
    <property type="term" value="F:metal ion binding"/>
    <property type="evidence" value="ECO:0007669"/>
    <property type="project" value="InterPro"/>
</dbReference>
<evidence type="ECO:0000256" key="5">
    <source>
        <dbReference type="PROSITE-ProRule" id="PRU00409"/>
    </source>
</evidence>
<dbReference type="STRING" id="1224164.B843_11490"/>
<dbReference type="GO" id="GO:0016740">
    <property type="term" value="F:transferase activity"/>
    <property type="evidence" value="ECO:0007669"/>
    <property type="project" value="UniProtKB-KW"/>
</dbReference>
<dbReference type="GO" id="GO:0005829">
    <property type="term" value="C:cytosol"/>
    <property type="evidence" value="ECO:0007669"/>
    <property type="project" value="TreeGrafter"/>
</dbReference>
<dbReference type="KEGG" id="cvt:B843_11490"/>
<dbReference type="GO" id="GO:0006164">
    <property type="term" value="P:purine nucleotide biosynthetic process"/>
    <property type="evidence" value="ECO:0007669"/>
    <property type="project" value="UniProtKB-KW"/>
</dbReference>
<dbReference type="PANTHER" id="PTHR43055:SF1">
    <property type="entry name" value="FORMATE-DEPENDENT PHOSPHORIBOSYLGLYCINAMIDE FORMYLTRANSFERASE"/>
    <property type="match status" value="1"/>
</dbReference>
<dbReference type="InterPro" id="IPR013815">
    <property type="entry name" value="ATP_grasp_subdomain_1"/>
</dbReference>
<dbReference type="GO" id="GO:0016874">
    <property type="term" value="F:ligase activity"/>
    <property type="evidence" value="ECO:0007669"/>
    <property type="project" value="UniProtKB-KW"/>
</dbReference>
<dbReference type="PANTHER" id="PTHR43055">
    <property type="entry name" value="FORMATE-DEPENDENT PHOSPHORIBOSYLGLYCINAMIDE FORMYLTRANSFERASE"/>
    <property type="match status" value="1"/>
</dbReference>
<dbReference type="InterPro" id="IPR016185">
    <property type="entry name" value="PreATP-grasp_dom_sf"/>
</dbReference>
<evidence type="ECO:0000256" key="3">
    <source>
        <dbReference type="ARBA" id="ARBA00022755"/>
    </source>
</evidence>
<dbReference type="Proteomes" id="UP000019222">
    <property type="component" value="Chromosome"/>
</dbReference>
<dbReference type="Gene3D" id="3.40.50.20">
    <property type="match status" value="1"/>
</dbReference>
<organism evidence="7 8">
    <name type="scientific">Corynebacterium vitaeruminis DSM 20294</name>
    <dbReference type="NCBI Taxonomy" id="1224164"/>
    <lineage>
        <taxon>Bacteria</taxon>
        <taxon>Bacillati</taxon>
        <taxon>Actinomycetota</taxon>
        <taxon>Actinomycetes</taxon>
        <taxon>Mycobacteriales</taxon>
        <taxon>Corynebacteriaceae</taxon>
        <taxon>Corynebacterium</taxon>
    </lineage>
</organism>
<dbReference type="AlphaFoldDB" id="W5Y342"/>
<keyword evidence="7" id="KW-0808">Transferase</keyword>
<keyword evidence="3" id="KW-0658">Purine biosynthesis</keyword>
<reference evidence="7 8" key="1">
    <citation type="submission" date="2013-02" db="EMBL/GenBank/DDBJ databases">
        <title>The complete genome sequence of Corynebacterium vitaeruminis DSM 20294.</title>
        <authorList>
            <person name="Ruckert C."/>
            <person name="Albersmeier A."/>
            <person name="Kalinowski J."/>
        </authorList>
    </citation>
    <scope>NUCLEOTIDE SEQUENCE [LARGE SCALE GENOMIC DNA]</scope>
    <source>
        <strain evidence="8">ATCC 10234</strain>
    </source>
</reference>
<dbReference type="Pfam" id="PF21244">
    <property type="entry name" value="PurT_C"/>
    <property type="match status" value="1"/>
</dbReference>
<accession>W5Y342</accession>